<evidence type="ECO:0000256" key="1">
    <source>
        <dbReference type="SAM" id="Phobius"/>
    </source>
</evidence>
<feature type="transmembrane region" description="Helical" evidence="1">
    <location>
        <begin position="170"/>
        <end position="193"/>
    </location>
</feature>
<evidence type="ECO:0000313" key="3">
    <source>
        <dbReference type="Proteomes" id="UP000054925"/>
    </source>
</evidence>
<keyword evidence="3" id="KW-1185">Reference proteome</keyword>
<feature type="transmembrane region" description="Helical" evidence="1">
    <location>
        <begin position="277"/>
        <end position="295"/>
    </location>
</feature>
<dbReference type="OrthoDB" id="9002198at2"/>
<feature type="transmembrane region" description="Helical" evidence="1">
    <location>
        <begin position="132"/>
        <end position="150"/>
    </location>
</feature>
<accession>A0A158KPM9</accession>
<feature type="transmembrane region" description="Helical" evidence="1">
    <location>
        <begin position="324"/>
        <end position="343"/>
    </location>
</feature>
<keyword evidence="1" id="KW-1133">Transmembrane helix</keyword>
<feature type="transmembrane region" description="Helical" evidence="1">
    <location>
        <begin position="21"/>
        <end position="40"/>
    </location>
</feature>
<feature type="transmembrane region" description="Helical" evidence="1">
    <location>
        <begin position="242"/>
        <end position="265"/>
    </location>
</feature>
<comment type="caution">
    <text evidence="2">The sequence shown here is derived from an EMBL/GenBank/DDBJ whole genome shotgun (WGS) entry which is preliminary data.</text>
</comment>
<keyword evidence="1" id="KW-0472">Membrane</keyword>
<sequence length="353" mass="39794">MRNLEIRKFSSLNESNPHHMLTPSGCAFVLIASYVIWFLVTADRMSLPDQQPYLDYFRYTDWPWLIQYFQNRTTVINLFTGIFTDELGWRVWILLVNSCGFTPDDAVKLTVALTNGLVFIALARLRRPLLGLFLWIIIPAGLSIIGVFLVRQGFAFAVAMTFAIGMRRPILGMLIASTIHTTFAVPATLLIAVRMSGPRNEFAVPMVAVAGAILASSAEMLFANFGGRRVGDYAGYQAEFSVRLLVLMLSYSLASVLLLSSLKCIRSVNLRSVLRELALMQVGLLAYLIFAFTLFPFGKDRVFYLISLFLPFFLQEIRLRSTASLWMVLVLFSMVGAEVFLAYEKGTYVYFLK</sequence>
<dbReference type="RefSeq" id="WP_125477732.1">
    <property type="nucleotide sequence ID" value="NZ_FCOL02000075.1"/>
</dbReference>
<evidence type="ECO:0000313" key="2">
    <source>
        <dbReference type="EMBL" id="SAL82381.1"/>
    </source>
</evidence>
<evidence type="ECO:0008006" key="4">
    <source>
        <dbReference type="Google" id="ProtNLM"/>
    </source>
</evidence>
<feature type="transmembrane region" description="Helical" evidence="1">
    <location>
        <begin position="202"/>
        <end position="222"/>
    </location>
</feature>
<keyword evidence="1" id="KW-0812">Transmembrane</keyword>
<name>A0A158KPM9_9BURK</name>
<feature type="transmembrane region" description="Helical" evidence="1">
    <location>
        <begin position="301"/>
        <end position="317"/>
    </location>
</feature>
<gene>
    <name evidence="2" type="ORF">AWB67_06107</name>
</gene>
<dbReference type="EMBL" id="FCOL02000075">
    <property type="protein sequence ID" value="SAL82381.1"/>
    <property type="molecule type" value="Genomic_DNA"/>
</dbReference>
<protein>
    <recommendedName>
        <fullName evidence="4">EpsG family protein</fullName>
    </recommendedName>
</protein>
<organism evidence="2 3">
    <name type="scientific">Caballeronia terrestris</name>
    <dbReference type="NCBI Taxonomy" id="1226301"/>
    <lineage>
        <taxon>Bacteria</taxon>
        <taxon>Pseudomonadati</taxon>
        <taxon>Pseudomonadota</taxon>
        <taxon>Betaproteobacteria</taxon>
        <taxon>Burkholderiales</taxon>
        <taxon>Burkholderiaceae</taxon>
        <taxon>Caballeronia</taxon>
    </lineage>
</organism>
<dbReference type="AlphaFoldDB" id="A0A158KPM9"/>
<dbReference type="Proteomes" id="UP000054925">
    <property type="component" value="Unassembled WGS sequence"/>
</dbReference>
<proteinExistence type="predicted"/>
<reference evidence="2" key="1">
    <citation type="submission" date="2016-01" db="EMBL/GenBank/DDBJ databases">
        <authorList>
            <person name="Peeters C."/>
        </authorList>
    </citation>
    <scope>NUCLEOTIDE SEQUENCE [LARGE SCALE GENOMIC DNA]</scope>
    <source>
        <strain evidence="2">LMG 22937</strain>
    </source>
</reference>